<dbReference type="GO" id="GO:0016740">
    <property type="term" value="F:transferase activity"/>
    <property type="evidence" value="ECO:0007669"/>
    <property type="project" value="UniProtKB-KW"/>
</dbReference>
<dbReference type="PANTHER" id="PTHR11808:SF80">
    <property type="entry name" value="CYSTATHIONINE GAMMA-LYASE"/>
    <property type="match status" value="1"/>
</dbReference>
<dbReference type="InterPro" id="IPR015421">
    <property type="entry name" value="PyrdxlP-dep_Trfase_major"/>
</dbReference>
<evidence type="ECO:0000256" key="3">
    <source>
        <dbReference type="RuleBase" id="RU362118"/>
    </source>
</evidence>
<protein>
    <submittedName>
        <fullName evidence="5">PLP-dependent transferase</fullName>
    </submittedName>
</protein>
<evidence type="ECO:0000313" key="6">
    <source>
        <dbReference type="Proteomes" id="UP000738431"/>
    </source>
</evidence>
<comment type="similarity">
    <text evidence="3">Belongs to the trans-sulfuration enzymes family.</text>
</comment>
<sequence>MQDQATPTPARLLSPRRKTSGAHSPAELAREQLDHFAIPADSPVAPPLLALTEKLYAAHDDLLGLWAETTRTLAQLPRADRLALFNAKKFVAFQLAKLLDLLQNPSRAVHQSLGHSLETTLAKGPYPTFDNVAALFSANPVITRTATYIFACTEWIDDAFHGREFLHEIYSRLLNPTSIALANHIVDLEAGPEAADYLAWNFNSGMSAIDGALSHLIGYRDIVLASRNVYGGTYQLLHDWFAKPSNLDVAIEFFDGCDADDFSAALTRAQTTHADRLADGRRIYVFIESPCNPHGTFLDVPGICRAAHAAGLTVLLDGTVATPFLSRPLRHPDPTARPDYLIHSYTKDLAGAGNTTAGVVIGRAPDMFAPKGEPGWDQTLFWNVYYVKGAFLEADKAFEVLSGMKTLEGRMLKKCINTRILAEWLSTHPAITVQCPAIVGHPHHHLVDELSYLGLPAPLFTIDFERAGLNRLHFQRFFDALAPMFGHMVTLGQSNTVVLCPALTSHSELSPAALAAAGIAPTTIRIAVGDEEPRELIRDFLATAKLMLDPVAPGFSDDFPQGPVVDQLCDEIYVDVHRRHAASRPRLAEL</sequence>
<gene>
    <name evidence="5" type="ORF">K1X11_020205</name>
</gene>
<dbReference type="Pfam" id="PF01053">
    <property type="entry name" value="Cys_Met_Meta_PP"/>
    <property type="match status" value="1"/>
</dbReference>
<accession>A0ABZ1C728</accession>
<name>A0ABZ1C728_9BACT</name>
<dbReference type="RefSeq" id="WP_221029445.1">
    <property type="nucleotide sequence ID" value="NZ_CP139781.1"/>
</dbReference>
<dbReference type="Proteomes" id="UP000738431">
    <property type="component" value="Chromosome"/>
</dbReference>
<dbReference type="SUPFAM" id="SSF53383">
    <property type="entry name" value="PLP-dependent transferases"/>
    <property type="match status" value="1"/>
</dbReference>
<dbReference type="InterPro" id="IPR015422">
    <property type="entry name" value="PyrdxlP-dep_Trfase_small"/>
</dbReference>
<keyword evidence="5" id="KW-0808">Transferase</keyword>
<dbReference type="PANTHER" id="PTHR11808">
    <property type="entry name" value="TRANS-SULFURATION ENZYME FAMILY MEMBER"/>
    <property type="match status" value="1"/>
</dbReference>
<evidence type="ECO:0000313" key="5">
    <source>
        <dbReference type="EMBL" id="WRQ87142.1"/>
    </source>
</evidence>
<comment type="cofactor">
    <cofactor evidence="1 3">
        <name>pyridoxal 5'-phosphate</name>
        <dbReference type="ChEBI" id="CHEBI:597326"/>
    </cofactor>
</comment>
<dbReference type="Gene3D" id="3.90.1150.10">
    <property type="entry name" value="Aspartate Aminotransferase, domain 1"/>
    <property type="match status" value="1"/>
</dbReference>
<dbReference type="InterPro" id="IPR000277">
    <property type="entry name" value="Cys/Met-Metab_PyrdxlP-dep_enz"/>
</dbReference>
<evidence type="ECO:0000256" key="2">
    <source>
        <dbReference type="ARBA" id="ARBA00022898"/>
    </source>
</evidence>
<keyword evidence="6" id="KW-1185">Reference proteome</keyword>
<proteinExistence type="inferred from homology"/>
<evidence type="ECO:0000256" key="4">
    <source>
        <dbReference type="SAM" id="MobiDB-lite"/>
    </source>
</evidence>
<feature type="region of interest" description="Disordered" evidence="4">
    <location>
        <begin position="1"/>
        <end position="25"/>
    </location>
</feature>
<evidence type="ECO:0000256" key="1">
    <source>
        <dbReference type="ARBA" id="ARBA00001933"/>
    </source>
</evidence>
<organism evidence="5 6">
    <name type="scientific">Actomonas aquatica</name>
    <dbReference type="NCBI Taxonomy" id="2866162"/>
    <lineage>
        <taxon>Bacteria</taxon>
        <taxon>Pseudomonadati</taxon>
        <taxon>Verrucomicrobiota</taxon>
        <taxon>Opitutia</taxon>
        <taxon>Opitutales</taxon>
        <taxon>Opitutaceae</taxon>
        <taxon>Actomonas</taxon>
    </lineage>
</organism>
<dbReference type="Gene3D" id="3.40.640.10">
    <property type="entry name" value="Type I PLP-dependent aspartate aminotransferase-like (Major domain)"/>
    <property type="match status" value="1"/>
</dbReference>
<dbReference type="EMBL" id="CP139781">
    <property type="protein sequence ID" value="WRQ87142.1"/>
    <property type="molecule type" value="Genomic_DNA"/>
</dbReference>
<keyword evidence="2 3" id="KW-0663">Pyridoxal phosphate</keyword>
<dbReference type="InterPro" id="IPR015424">
    <property type="entry name" value="PyrdxlP-dep_Trfase"/>
</dbReference>
<reference evidence="5 6" key="1">
    <citation type="submission" date="2023-12" db="EMBL/GenBank/DDBJ databases">
        <title>Description of an unclassified Opitutus bacterium of Verrucomicrobiota.</title>
        <authorList>
            <person name="Zhang D.-F."/>
        </authorList>
    </citation>
    <scope>NUCLEOTIDE SEQUENCE [LARGE SCALE GENOMIC DNA]</scope>
    <source>
        <strain evidence="5 6">WL0086</strain>
    </source>
</reference>